<reference evidence="2" key="1">
    <citation type="journal article" date="2019" name="Int. J. Syst. Evol. Microbiol.">
        <title>The Global Catalogue of Microorganisms (GCM) 10K type strain sequencing project: providing services to taxonomists for standard genome sequencing and annotation.</title>
        <authorList>
            <consortium name="The Broad Institute Genomics Platform"/>
            <consortium name="The Broad Institute Genome Sequencing Center for Infectious Disease"/>
            <person name="Wu L."/>
            <person name="Ma J."/>
        </authorList>
    </citation>
    <scope>NUCLEOTIDE SEQUENCE [LARGE SCALE GENOMIC DNA]</scope>
    <source>
        <strain evidence="2">CCUG 43114</strain>
    </source>
</reference>
<comment type="caution">
    <text evidence="1">The sequence shown here is derived from an EMBL/GenBank/DDBJ whole genome shotgun (WGS) entry which is preliminary data.</text>
</comment>
<evidence type="ECO:0000313" key="2">
    <source>
        <dbReference type="Proteomes" id="UP001596122"/>
    </source>
</evidence>
<organism evidence="1 2">
    <name type="scientific">Aquipuribacter nitratireducens</name>
    <dbReference type="NCBI Taxonomy" id="650104"/>
    <lineage>
        <taxon>Bacteria</taxon>
        <taxon>Bacillati</taxon>
        <taxon>Actinomycetota</taxon>
        <taxon>Actinomycetes</taxon>
        <taxon>Micrococcales</taxon>
        <taxon>Intrasporangiaceae</taxon>
        <taxon>Aquipuribacter</taxon>
    </lineage>
</organism>
<evidence type="ECO:0000313" key="1">
    <source>
        <dbReference type="EMBL" id="MFC5381891.1"/>
    </source>
</evidence>
<dbReference type="SUPFAM" id="SSF53448">
    <property type="entry name" value="Nucleotide-diphospho-sugar transferases"/>
    <property type="match status" value="1"/>
</dbReference>
<sequence>MALATARLQDPEHRRVTVVLPDRLTDEVRGICAESAADWPGELRLLPLPQPERGILPRLGDPGRNHAYQIITGVRASKSTHVLLHDADLFLPGSGAHREQFERAVAHDAVAVGVEPAWDPWFAARGRTLAATWDMVASVEWLRSFPPHRLMGHDAEVDGQLHTFDTTFWGQLHTPQERLLVAMPQGGVLHFNYVISTYRRFLRARGPFRDKNFRLLLVRAFTDLFDPRPEASPLPHLEGLVAGLGKTGAQVCYSASDAAAYQEFRSTFDAMLRGPWARTAASDLAEQYLRPFDDFFAEQITGR</sequence>
<dbReference type="Proteomes" id="UP001596122">
    <property type="component" value="Unassembled WGS sequence"/>
</dbReference>
<proteinExistence type="predicted"/>
<gene>
    <name evidence="1" type="ORF">ACFPJ6_13990</name>
</gene>
<dbReference type="InterPro" id="IPR029044">
    <property type="entry name" value="Nucleotide-diphossugar_trans"/>
</dbReference>
<dbReference type="RefSeq" id="WP_340271045.1">
    <property type="nucleotide sequence ID" value="NZ_JBBEOG010000009.1"/>
</dbReference>
<keyword evidence="2" id="KW-1185">Reference proteome</keyword>
<name>A0ABW0GUQ5_9MICO</name>
<dbReference type="EMBL" id="JBHSLD010000013">
    <property type="protein sequence ID" value="MFC5381891.1"/>
    <property type="molecule type" value="Genomic_DNA"/>
</dbReference>
<protein>
    <submittedName>
        <fullName evidence="1">Uncharacterized protein</fullName>
    </submittedName>
</protein>
<accession>A0ABW0GUQ5</accession>